<evidence type="ECO:0000313" key="3">
    <source>
        <dbReference type="Proteomes" id="UP000472270"/>
    </source>
</evidence>
<proteinExistence type="predicted"/>
<evidence type="ECO:0000313" key="2">
    <source>
        <dbReference type="Ensembl" id="ENSSRHP00000081609.1"/>
    </source>
</evidence>
<feature type="transmembrane region" description="Helical" evidence="1">
    <location>
        <begin position="28"/>
        <end position="55"/>
    </location>
</feature>
<organism evidence="2 3">
    <name type="scientific">Sinocyclocheilus rhinocerous</name>
    <dbReference type="NCBI Taxonomy" id="307959"/>
    <lineage>
        <taxon>Eukaryota</taxon>
        <taxon>Metazoa</taxon>
        <taxon>Chordata</taxon>
        <taxon>Craniata</taxon>
        <taxon>Vertebrata</taxon>
        <taxon>Euteleostomi</taxon>
        <taxon>Actinopterygii</taxon>
        <taxon>Neopterygii</taxon>
        <taxon>Teleostei</taxon>
        <taxon>Ostariophysi</taxon>
        <taxon>Cypriniformes</taxon>
        <taxon>Cyprinidae</taxon>
        <taxon>Cyprininae</taxon>
        <taxon>Sinocyclocheilus</taxon>
    </lineage>
</organism>
<keyword evidence="1" id="KW-0812">Transmembrane</keyword>
<protein>
    <submittedName>
        <fullName evidence="2">Uncharacterized protein</fullName>
    </submittedName>
</protein>
<keyword evidence="1" id="KW-1133">Transmembrane helix</keyword>
<dbReference type="Ensembl" id="ENSSRHT00000083820.1">
    <property type="protein sequence ID" value="ENSSRHP00000081609.1"/>
    <property type="gene ID" value="ENSSRHG00000040425.1"/>
</dbReference>
<evidence type="ECO:0000256" key="1">
    <source>
        <dbReference type="SAM" id="Phobius"/>
    </source>
</evidence>
<keyword evidence="3" id="KW-1185">Reference proteome</keyword>
<dbReference type="AlphaFoldDB" id="A0A673LQR0"/>
<accession>A0A673LQR0</accession>
<name>A0A673LQR0_9TELE</name>
<keyword evidence="1" id="KW-0472">Membrane</keyword>
<reference evidence="2" key="1">
    <citation type="submission" date="2025-08" db="UniProtKB">
        <authorList>
            <consortium name="Ensembl"/>
        </authorList>
    </citation>
    <scope>IDENTIFICATION</scope>
</reference>
<reference evidence="2" key="2">
    <citation type="submission" date="2025-09" db="UniProtKB">
        <authorList>
            <consortium name="Ensembl"/>
        </authorList>
    </citation>
    <scope>IDENTIFICATION</scope>
</reference>
<sequence>MSLRVFKGTVILLSTSYPFKCKNVVNMYYFGSVNSAFIVPLLLSTGCGYVLYALIDAALPKKKD</sequence>
<dbReference type="Proteomes" id="UP000472270">
    <property type="component" value="Unassembled WGS sequence"/>
</dbReference>